<feature type="compositionally biased region" description="Low complexity" evidence="1">
    <location>
        <begin position="44"/>
        <end position="60"/>
    </location>
</feature>
<comment type="caution">
    <text evidence="2">The sequence shown here is derived from an EMBL/GenBank/DDBJ whole genome shotgun (WGS) entry which is preliminary data.</text>
</comment>
<evidence type="ECO:0000256" key="1">
    <source>
        <dbReference type="SAM" id="MobiDB-lite"/>
    </source>
</evidence>
<sequence>MRDDVERPYVMDYEVSSTTGDAGPDGREGGVRQARRCLNAARNVSETTSSAVSSPSRRAT</sequence>
<evidence type="ECO:0000313" key="3">
    <source>
        <dbReference type="Proteomes" id="UP001212498"/>
    </source>
</evidence>
<evidence type="ECO:0000313" key="2">
    <source>
        <dbReference type="EMBL" id="MDA0647226.1"/>
    </source>
</evidence>
<organism evidence="2 3">
    <name type="scientific">Nonomuraea ferruginea</name>
    <dbReference type="NCBI Taxonomy" id="46174"/>
    <lineage>
        <taxon>Bacteria</taxon>
        <taxon>Bacillati</taxon>
        <taxon>Actinomycetota</taxon>
        <taxon>Actinomycetes</taxon>
        <taxon>Streptosporangiales</taxon>
        <taxon>Streptosporangiaceae</taxon>
        <taxon>Nonomuraea</taxon>
    </lineage>
</organism>
<reference evidence="2 3" key="1">
    <citation type="submission" date="2022-11" db="EMBL/GenBank/DDBJ databases">
        <title>Nonomuraea corallina sp. nov., a new species of the genus Nonomuraea isolated from sea side sediment in Thai sea.</title>
        <authorList>
            <person name="Ngamcharungchit C."/>
            <person name="Matsumoto A."/>
            <person name="Suriyachadkun C."/>
            <person name="Panbangred W."/>
            <person name="Inahashi Y."/>
            <person name="Intra B."/>
        </authorList>
    </citation>
    <scope>NUCLEOTIDE SEQUENCE [LARGE SCALE GENOMIC DNA]</scope>
    <source>
        <strain evidence="2 3">DSM 43553</strain>
    </source>
</reference>
<proteinExistence type="predicted"/>
<accession>A0ABT4TCF7</accession>
<dbReference type="Proteomes" id="UP001212498">
    <property type="component" value="Unassembled WGS sequence"/>
</dbReference>
<gene>
    <name evidence="2" type="ORF">OUY24_41930</name>
</gene>
<keyword evidence="3" id="KW-1185">Reference proteome</keyword>
<dbReference type="RefSeq" id="WP_271280246.1">
    <property type="nucleotide sequence ID" value="NZ_BAABFD010000020.1"/>
</dbReference>
<name>A0ABT4TCF7_9ACTN</name>
<feature type="region of interest" description="Disordered" evidence="1">
    <location>
        <begin position="1"/>
        <end position="60"/>
    </location>
</feature>
<dbReference type="EMBL" id="JAPNUD010000267">
    <property type="protein sequence ID" value="MDA0647226.1"/>
    <property type="molecule type" value="Genomic_DNA"/>
</dbReference>
<protein>
    <submittedName>
        <fullName evidence="2">Uncharacterized protein</fullName>
    </submittedName>
</protein>